<dbReference type="AlphaFoldDB" id="A0A2A4YMQ4"/>
<sequence length="116" mass="13134">MAVMAFNGNRRIPKNYQGRKPTGRQIKDLLNPLLNELQERVKTQPADVINAWPELIGEKIASMTEAVSFQSGVLVVKVSNSALYSLLVSHEKRRIEGLLKSCFPTLTINKIQFRIR</sequence>
<evidence type="ECO:0008006" key="3">
    <source>
        <dbReference type="Google" id="ProtNLM"/>
    </source>
</evidence>
<dbReference type="Proteomes" id="UP000217838">
    <property type="component" value="Unassembled WGS sequence"/>
</dbReference>
<dbReference type="Pfam" id="PF05258">
    <property type="entry name" value="DciA"/>
    <property type="match status" value="1"/>
</dbReference>
<gene>
    <name evidence="1" type="ORF">COB11_00845</name>
</gene>
<name>A0A2A4YMQ4_UNCAE</name>
<reference evidence="2" key="1">
    <citation type="submission" date="2017-08" db="EMBL/GenBank/DDBJ databases">
        <title>A dynamic microbial community with high functional redundancy inhabits the cold, oxic subseafloor aquifer.</title>
        <authorList>
            <person name="Tully B.J."/>
            <person name="Wheat C.G."/>
            <person name="Glazer B.T."/>
            <person name="Huber J.A."/>
        </authorList>
    </citation>
    <scope>NUCLEOTIDE SEQUENCE [LARGE SCALE GENOMIC DNA]</scope>
</reference>
<dbReference type="EMBL" id="NVUU01000006">
    <property type="protein sequence ID" value="PCI95900.1"/>
    <property type="molecule type" value="Genomic_DNA"/>
</dbReference>
<organism evidence="1 2">
    <name type="scientific">Aerophobetes bacterium</name>
    <dbReference type="NCBI Taxonomy" id="2030807"/>
    <lineage>
        <taxon>Bacteria</taxon>
        <taxon>Candidatus Aerophobota</taxon>
    </lineage>
</organism>
<accession>A0A2A4YMQ4</accession>
<evidence type="ECO:0000313" key="2">
    <source>
        <dbReference type="Proteomes" id="UP000217838"/>
    </source>
</evidence>
<dbReference type="InterPro" id="IPR007922">
    <property type="entry name" value="DciA-like"/>
</dbReference>
<protein>
    <recommendedName>
        <fullName evidence="3">DUF721 domain-containing protein</fullName>
    </recommendedName>
</protein>
<proteinExistence type="predicted"/>
<evidence type="ECO:0000313" key="1">
    <source>
        <dbReference type="EMBL" id="PCI95900.1"/>
    </source>
</evidence>
<comment type="caution">
    <text evidence="1">The sequence shown here is derived from an EMBL/GenBank/DDBJ whole genome shotgun (WGS) entry which is preliminary data.</text>
</comment>